<name>A0A1S1V9V0_9FIRM</name>
<dbReference type="Pfam" id="PF05857">
    <property type="entry name" value="TraX"/>
    <property type="match status" value="1"/>
</dbReference>
<dbReference type="RefSeq" id="WP_084655613.1">
    <property type="nucleotide sequence ID" value="NZ_MKIE01000001.1"/>
</dbReference>
<feature type="transmembrane region" description="Helical" evidence="1">
    <location>
        <begin position="163"/>
        <end position="181"/>
    </location>
</feature>
<feature type="transmembrane region" description="Helical" evidence="1">
    <location>
        <begin position="31"/>
        <end position="52"/>
    </location>
</feature>
<reference evidence="2 3" key="1">
    <citation type="submission" date="2016-09" db="EMBL/GenBank/DDBJ databases">
        <title>Genome sequence of Eubacterium angustum.</title>
        <authorList>
            <person name="Poehlein A."/>
            <person name="Daniel R."/>
        </authorList>
    </citation>
    <scope>NUCLEOTIDE SEQUENCE [LARGE SCALE GENOMIC DNA]</scope>
    <source>
        <strain evidence="2 3">DSM 1989</strain>
    </source>
</reference>
<comment type="caution">
    <text evidence="2">The sequence shown here is derived from an EMBL/GenBank/DDBJ whole genome shotgun (WGS) entry which is preliminary data.</text>
</comment>
<feature type="transmembrane region" description="Helical" evidence="1">
    <location>
        <begin position="214"/>
        <end position="230"/>
    </location>
</feature>
<sequence>MNTFQLKIIGLILMTLDHMYQYFKLAGVPIWFNWLGRVVAPIFAFTAVEGYYHTRDRFKYMRRLYVSSLLMSIGNIIVPMIISRPDGMTVPNNIFSTLFLITVYIKAIELLAEGRYSGDRKKLYRGLVLGVVPIASGFIASAGYQLGGEWAYKAISAVLPNPFTTEGGPVFIMIGLIMYFLRQDRVKMVAIYSFISLSMLVSGELTVQRIFFENYQWMMVFSAVFFLLYNGQKGRGVKYLFYAYYPGHIYFFYVLSAILMLK</sequence>
<dbReference type="Proteomes" id="UP000180254">
    <property type="component" value="Unassembled WGS sequence"/>
</dbReference>
<keyword evidence="1" id="KW-1133">Transmembrane helix</keyword>
<keyword evidence="1" id="KW-0472">Membrane</keyword>
<feature type="transmembrane region" description="Helical" evidence="1">
    <location>
        <begin position="94"/>
        <end position="112"/>
    </location>
</feature>
<gene>
    <name evidence="2" type="ORF">EUAN_00440</name>
</gene>
<dbReference type="OrthoDB" id="9781069at2"/>
<evidence type="ECO:0000313" key="3">
    <source>
        <dbReference type="Proteomes" id="UP000180254"/>
    </source>
</evidence>
<proteinExistence type="predicted"/>
<feature type="transmembrane region" description="Helical" evidence="1">
    <location>
        <begin position="188"/>
        <end position="208"/>
    </location>
</feature>
<keyword evidence="3" id="KW-1185">Reference proteome</keyword>
<evidence type="ECO:0000256" key="1">
    <source>
        <dbReference type="SAM" id="Phobius"/>
    </source>
</evidence>
<feature type="transmembrane region" description="Helical" evidence="1">
    <location>
        <begin position="242"/>
        <end position="261"/>
    </location>
</feature>
<keyword evidence="1" id="KW-0812">Transmembrane</keyword>
<organism evidence="2 3">
    <name type="scientific">Andreesenia angusta</name>
    <dbReference type="NCBI Taxonomy" id="39480"/>
    <lineage>
        <taxon>Bacteria</taxon>
        <taxon>Bacillati</taxon>
        <taxon>Bacillota</taxon>
        <taxon>Tissierellia</taxon>
        <taxon>Tissierellales</taxon>
        <taxon>Gottschalkiaceae</taxon>
        <taxon>Andreesenia</taxon>
    </lineage>
</organism>
<evidence type="ECO:0000313" key="2">
    <source>
        <dbReference type="EMBL" id="OHW63180.1"/>
    </source>
</evidence>
<feature type="transmembrane region" description="Helical" evidence="1">
    <location>
        <begin position="124"/>
        <end position="143"/>
    </location>
</feature>
<dbReference type="EMBL" id="MKIE01000001">
    <property type="protein sequence ID" value="OHW63180.1"/>
    <property type="molecule type" value="Genomic_DNA"/>
</dbReference>
<accession>A0A1S1V9V0</accession>
<dbReference type="STRING" id="39480.EUAN_00440"/>
<dbReference type="InterPro" id="IPR008875">
    <property type="entry name" value="TraX"/>
</dbReference>
<protein>
    <submittedName>
        <fullName evidence="2">TraX protein</fullName>
    </submittedName>
</protein>
<feature type="transmembrane region" description="Helical" evidence="1">
    <location>
        <begin position="64"/>
        <end position="82"/>
    </location>
</feature>
<dbReference type="AlphaFoldDB" id="A0A1S1V9V0"/>